<name>C6VSS9_DYAFD</name>
<dbReference type="STRING" id="471854.Dfer_1659"/>
<dbReference type="SUPFAM" id="SSF88659">
    <property type="entry name" value="Sigma3 and sigma4 domains of RNA polymerase sigma factors"/>
    <property type="match status" value="1"/>
</dbReference>
<dbReference type="AlphaFoldDB" id="C6VSS9"/>
<dbReference type="InterPro" id="IPR014284">
    <property type="entry name" value="RNA_pol_sigma-70_dom"/>
</dbReference>
<evidence type="ECO:0000256" key="2">
    <source>
        <dbReference type="ARBA" id="ARBA00023015"/>
    </source>
</evidence>
<evidence type="ECO:0000313" key="8">
    <source>
        <dbReference type="Proteomes" id="UP000002011"/>
    </source>
</evidence>
<dbReference type="NCBIfam" id="TIGR02937">
    <property type="entry name" value="sigma70-ECF"/>
    <property type="match status" value="1"/>
</dbReference>
<dbReference type="InterPro" id="IPR013324">
    <property type="entry name" value="RNA_pol_sigma_r3/r4-like"/>
</dbReference>
<dbReference type="GO" id="GO:0016987">
    <property type="term" value="F:sigma factor activity"/>
    <property type="evidence" value="ECO:0007669"/>
    <property type="project" value="UniProtKB-KW"/>
</dbReference>
<evidence type="ECO:0000256" key="1">
    <source>
        <dbReference type="ARBA" id="ARBA00010641"/>
    </source>
</evidence>
<proteinExistence type="inferred from homology"/>
<dbReference type="GO" id="GO:0003677">
    <property type="term" value="F:DNA binding"/>
    <property type="evidence" value="ECO:0007669"/>
    <property type="project" value="InterPro"/>
</dbReference>
<dbReference type="Pfam" id="PF04542">
    <property type="entry name" value="Sigma70_r2"/>
    <property type="match status" value="1"/>
</dbReference>
<reference evidence="7 8" key="1">
    <citation type="journal article" date="2009" name="Stand. Genomic Sci.">
        <title>Complete genome sequence of Dyadobacter fermentans type strain (NS114).</title>
        <authorList>
            <person name="Lang E."/>
            <person name="Lapidus A."/>
            <person name="Chertkov O."/>
            <person name="Brettin T."/>
            <person name="Detter J.C."/>
            <person name="Han C."/>
            <person name="Copeland A."/>
            <person name="Glavina Del Rio T."/>
            <person name="Nolan M."/>
            <person name="Chen F."/>
            <person name="Lucas S."/>
            <person name="Tice H."/>
            <person name="Cheng J.F."/>
            <person name="Land M."/>
            <person name="Hauser L."/>
            <person name="Chang Y.J."/>
            <person name="Jeffries C.D."/>
            <person name="Kopitz M."/>
            <person name="Bruce D."/>
            <person name="Goodwin L."/>
            <person name="Pitluck S."/>
            <person name="Ovchinnikova G."/>
            <person name="Pati A."/>
            <person name="Ivanova N."/>
            <person name="Mavrommatis K."/>
            <person name="Chen A."/>
            <person name="Palaniappan K."/>
            <person name="Chain P."/>
            <person name="Bristow J."/>
            <person name="Eisen J.A."/>
            <person name="Markowitz V."/>
            <person name="Hugenholtz P."/>
            <person name="Goker M."/>
            <person name="Rohde M."/>
            <person name="Kyrpides N.C."/>
            <person name="Klenk H.P."/>
        </authorList>
    </citation>
    <scope>NUCLEOTIDE SEQUENCE [LARGE SCALE GENOMIC DNA]</scope>
    <source>
        <strain evidence="8">ATCC 700827 / DSM 18053 / CIP 107007 / KCTC 52180 / NS114</strain>
    </source>
</reference>
<dbReference type="InterPro" id="IPR036388">
    <property type="entry name" value="WH-like_DNA-bd_sf"/>
</dbReference>
<keyword evidence="4" id="KW-0804">Transcription</keyword>
<dbReference type="InterPro" id="IPR013249">
    <property type="entry name" value="RNA_pol_sigma70_r4_t2"/>
</dbReference>
<protein>
    <submittedName>
        <fullName evidence="7">RNA polymerase, sigma-24 subunit, ECF subfamily</fullName>
    </submittedName>
</protein>
<dbReference type="Proteomes" id="UP000002011">
    <property type="component" value="Chromosome"/>
</dbReference>
<keyword evidence="2" id="KW-0805">Transcription regulation</keyword>
<keyword evidence="3" id="KW-0731">Sigma factor</keyword>
<dbReference type="PANTHER" id="PTHR43133">
    <property type="entry name" value="RNA POLYMERASE ECF-TYPE SIGMA FACTO"/>
    <property type="match status" value="1"/>
</dbReference>
<evidence type="ECO:0000256" key="3">
    <source>
        <dbReference type="ARBA" id="ARBA00023082"/>
    </source>
</evidence>
<comment type="similarity">
    <text evidence="1">Belongs to the sigma-70 factor family. ECF subfamily.</text>
</comment>
<dbReference type="InterPro" id="IPR013325">
    <property type="entry name" value="RNA_pol_sigma_r2"/>
</dbReference>
<dbReference type="Gene3D" id="1.10.10.10">
    <property type="entry name" value="Winged helix-like DNA-binding domain superfamily/Winged helix DNA-binding domain"/>
    <property type="match status" value="1"/>
</dbReference>
<feature type="domain" description="RNA polymerase sigma-70 region 2" evidence="5">
    <location>
        <begin position="42"/>
        <end position="105"/>
    </location>
</feature>
<feature type="domain" description="RNA polymerase sigma factor 70 region 4 type 2" evidence="6">
    <location>
        <begin position="132"/>
        <end position="183"/>
    </location>
</feature>
<keyword evidence="8" id="KW-1185">Reference proteome</keyword>
<evidence type="ECO:0000313" key="7">
    <source>
        <dbReference type="EMBL" id="ACT92901.1"/>
    </source>
</evidence>
<dbReference type="NCBIfam" id="TIGR02985">
    <property type="entry name" value="Sig70_bacteroi1"/>
    <property type="match status" value="1"/>
</dbReference>
<dbReference type="KEGG" id="dfe:Dfer_1659"/>
<dbReference type="HOGENOM" id="CLU_047691_4_0_10"/>
<dbReference type="InterPro" id="IPR007627">
    <property type="entry name" value="RNA_pol_sigma70_r2"/>
</dbReference>
<dbReference type="Gene3D" id="1.10.1740.10">
    <property type="match status" value="1"/>
</dbReference>
<dbReference type="PANTHER" id="PTHR43133:SF46">
    <property type="entry name" value="RNA POLYMERASE SIGMA-70 FACTOR ECF SUBFAMILY"/>
    <property type="match status" value="1"/>
</dbReference>
<dbReference type="OrthoDB" id="679904at2"/>
<evidence type="ECO:0000259" key="5">
    <source>
        <dbReference type="Pfam" id="PF04542"/>
    </source>
</evidence>
<dbReference type="GO" id="GO:0006352">
    <property type="term" value="P:DNA-templated transcription initiation"/>
    <property type="evidence" value="ECO:0007669"/>
    <property type="project" value="InterPro"/>
</dbReference>
<dbReference type="InterPro" id="IPR014327">
    <property type="entry name" value="RNA_pol_sigma70_bacteroid"/>
</dbReference>
<evidence type="ECO:0000259" key="6">
    <source>
        <dbReference type="Pfam" id="PF08281"/>
    </source>
</evidence>
<dbReference type="InterPro" id="IPR039425">
    <property type="entry name" value="RNA_pol_sigma-70-like"/>
</dbReference>
<gene>
    <name evidence="7" type="ordered locus">Dfer_1659</name>
</gene>
<evidence type="ECO:0000256" key="4">
    <source>
        <dbReference type="ARBA" id="ARBA00023163"/>
    </source>
</evidence>
<accession>C6VSS9</accession>
<dbReference type="SUPFAM" id="SSF88946">
    <property type="entry name" value="Sigma2 domain of RNA polymerase sigma factors"/>
    <property type="match status" value="1"/>
</dbReference>
<organism evidence="7 8">
    <name type="scientific">Dyadobacter fermentans (strain ATCC 700827 / DSM 18053 / CIP 107007 / KCTC 52180 / NS114)</name>
    <dbReference type="NCBI Taxonomy" id="471854"/>
    <lineage>
        <taxon>Bacteria</taxon>
        <taxon>Pseudomonadati</taxon>
        <taxon>Bacteroidota</taxon>
        <taxon>Cytophagia</taxon>
        <taxon>Cytophagales</taxon>
        <taxon>Spirosomataceae</taxon>
        <taxon>Dyadobacter</taxon>
    </lineage>
</organism>
<dbReference type="eggNOG" id="COG1595">
    <property type="taxonomic scope" value="Bacteria"/>
</dbReference>
<dbReference type="Pfam" id="PF08281">
    <property type="entry name" value="Sigma70_r4_2"/>
    <property type="match status" value="1"/>
</dbReference>
<dbReference type="EMBL" id="CP001619">
    <property type="protein sequence ID" value="ACT92901.1"/>
    <property type="molecule type" value="Genomic_DNA"/>
</dbReference>
<sequence length="203" mass="23717">MHPAFARVNPLIRYQQLDSESLHSADPFSEPKVLQKKDFEALYRLYWQRLYNFALSKTHDRDVAEEIVQDLFVTIWEKRRELRVTNYQSYLFVSVRNKVINHYKQAIFADLDSASDSVAPDYPLFLEELDAALRNALGQLPQKTHDIFFLSRFEGKSVSEISSQLAIPERTIEYHITQALRQLKVLLRNSTSIIIAVIINIKF</sequence>